<proteinExistence type="predicted"/>
<feature type="compositionally biased region" description="Polar residues" evidence="1">
    <location>
        <begin position="174"/>
        <end position="196"/>
    </location>
</feature>
<reference evidence="2 3" key="1">
    <citation type="journal article" date="2004" name="Science">
        <title>The genome of the diatom Thalassiosira pseudonana: ecology, evolution, and metabolism.</title>
        <authorList>
            <person name="Armbrust E.V."/>
            <person name="Berges J.A."/>
            <person name="Bowler C."/>
            <person name="Green B.R."/>
            <person name="Martinez D."/>
            <person name="Putnam N.H."/>
            <person name="Zhou S."/>
            <person name="Allen A.E."/>
            <person name="Apt K.E."/>
            <person name="Bechner M."/>
            <person name="Brzezinski M.A."/>
            <person name="Chaal B.K."/>
            <person name="Chiovitti A."/>
            <person name="Davis A.K."/>
            <person name="Demarest M.S."/>
            <person name="Detter J.C."/>
            <person name="Glavina T."/>
            <person name="Goodstein D."/>
            <person name="Hadi M.Z."/>
            <person name="Hellsten U."/>
            <person name="Hildebrand M."/>
            <person name="Jenkins B.D."/>
            <person name="Jurka J."/>
            <person name="Kapitonov V.V."/>
            <person name="Kroger N."/>
            <person name="Lau W.W."/>
            <person name="Lane T.W."/>
            <person name="Larimer F.W."/>
            <person name="Lippmeier J.C."/>
            <person name="Lucas S."/>
            <person name="Medina M."/>
            <person name="Montsant A."/>
            <person name="Obornik M."/>
            <person name="Parker M.S."/>
            <person name="Palenik B."/>
            <person name="Pazour G.J."/>
            <person name="Richardson P.M."/>
            <person name="Rynearson T.A."/>
            <person name="Saito M.A."/>
            <person name="Schwartz D.C."/>
            <person name="Thamatrakoln K."/>
            <person name="Valentin K."/>
            <person name="Vardi A."/>
            <person name="Wilkerson F.P."/>
            <person name="Rokhsar D.S."/>
        </authorList>
    </citation>
    <scope>NUCLEOTIDE SEQUENCE [LARGE SCALE GENOMIC DNA]</scope>
    <source>
        <strain evidence="2 3">CCMP1335</strain>
    </source>
</reference>
<dbReference type="InterPro" id="IPR036882">
    <property type="entry name" value="Alba-like_dom_sf"/>
</dbReference>
<dbReference type="PANTHER" id="PTHR31947">
    <property type="entry name" value="DNA/RNA-BINDING PROTEIN ALBA 3"/>
    <property type="match status" value="1"/>
</dbReference>
<organism evidence="2 3">
    <name type="scientific">Thalassiosira pseudonana</name>
    <name type="common">Marine diatom</name>
    <name type="synonym">Cyclotella nana</name>
    <dbReference type="NCBI Taxonomy" id="35128"/>
    <lineage>
        <taxon>Eukaryota</taxon>
        <taxon>Sar</taxon>
        <taxon>Stramenopiles</taxon>
        <taxon>Ochrophyta</taxon>
        <taxon>Bacillariophyta</taxon>
        <taxon>Coscinodiscophyceae</taxon>
        <taxon>Thalassiosirophycidae</taxon>
        <taxon>Thalassiosirales</taxon>
        <taxon>Thalassiosiraceae</taxon>
        <taxon>Thalassiosira</taxon>
    </lineage>
</organism>
<feature type="compositionally biased region" description="Basic and acidic residues" evidence="1">
    <location>
        <begin position="156"/>
        <end position="165"/>
    </location>
</feature>
<feature type="region of interest" description="Disordered" evidence="1">
    <location>
        <begin position="154"/>
        <end position="243"/>
    </location>
</feature>
<keyword evidence="3" id="KW-1185">Reference proteome</keyword>
<sequence>MSQAERRAEESSSDIKFVVKTRANESPTKSSETSEAKDITIATASLKLDKKSDVAPSSPATPTLETVITGTDSEQSSERGREDASDQPPRQVIAVSVSKGPSAFFNLARKFLVTDESCDLSALEGAIVSAVDAAHLLERSKIATITRIQTSYVSVEPKKRQDHRPSSPVRSVITEHTTASSTPTATERSQGQSSRIESLEVVKEQQEGPAQRDRSASVAATEVSHATSSPGKSKGSSGVLRRARIVITVQRTSDYTNWLKENPVHDVISGEEE</sequence>
<dbReference type="InterPro" id="IPR014560">
    <property type="entry name" value="UCP030333_Alba"/>
</dbReference>
<feature type="compositionally biased region" description="Basic and acidic residues" evidence="1">
    <location>
        <begin position="1"/>
        <end position="10"/>
    </location>
</feature>
<feature type="compositionally biased region" description="Polar residues" evidence="1">
    <location>
        <begin position="58"/>
        <end position="74"/>
    </location>
</feature>
<dbReference type="KEGG" id="tps:THAPSDRAFT_3453"/>
<gene>
    <name evidence="2" type="ORF">THAPSDRAFT_3453</name>
</gene>
<accession>B8BXU4</accession>
<dbReference type="SUPFAM" id="SSF82704">
    <property type="entry name" value="AlbA-like"/>
    <property type="match status" value="1"/>
</dbReference>
<reference evidence="2 3" key="2">
    <citation type="journal article" date="2008" name="Nature">
        <title>The Phaeodactylum genome reveals the evolutionary history of diatom genomes.</title>
        <authorList>
            <person name="Bowler C."/>
            <person name="Allen A.E."/>
            <person name="Badger J.H."/>
            <person name="Grimwood J."/>
            <person name="Jabbari K."/>
            <person name="Kuo A."/>
            <person name="Maheswari U."/>
            <person name="Martens C."/>
            <person name="Maumus F."/>
            <person name="Otillar R.P."/>
            <person name="Rayko E."/>
            <person name="Salamov A."/>
            <person name="Vandepoele K."/>
            <person name="Beszteri B."/>
            <person name="Gruber A."/>
            <person name="Heijde M."/>
            <person name="Katinka M."/>
            <person name="Mock T."/>
            <person name="Valentin K."/>
            <person name="Verret F."/>
            <person name="Berges J.A."/>
            <person name="Brownlee C."/>
            <person name="Cadoret J.P."/>
            <person name="Chiovitti A."/>
            <person name="Choi C.J."/>
            <person name="Coesel S."/>
            <person name="De Martino A."/>
            <person name="Detter J.C."/>
            <person name="Durkin C."/>
            <person name="Falciatore A."/>
            <person name="Fournet J."/>
            <person name="Haruta M."/>
            <person name="Huysman M.J."/>
            <person name="Jenkins B.D."/>
            <person name="Jiroutova K."/>
            <person name="Jorgensen R.E."/>
            <person name="Joubert Y."/>
            <person name="Kaplan A."/>
            <person name="Kroger N."/>
            <person name="Kroth P.G."/>
            <person name="La Roche J."/>
            <person name="Lindquist E."/>
            <person name="Lommer M."/>
            <person name="Martin-Jezequel V."/>
            <person name="Lopez P.J."/>
            <person name="Lucas S."/>
            <person name="Mangogna M."/>
            <person name="McGinnis K."/>
            <person name="Medlin L.K."/>
            <person name="Montsant A."/>
            <person name="Oudot-Le Secq M.P."/>
            <person name="Napoli C."/>
            <person name="Obornik M."/>
            <person name="Parker M.S."/>
            <person name="Petit J.L."/>
            <person name="Porcel B.M."/>
            <person name="Poulsen N."/>
            <person name="Robison M."/>
            <person name="Rychlewski L."/>
            <person name="Rynearson T.A."/>
            <person name="Schmutz J."/>
            <person name="Shapiro H."/>
            <person name="Siaut M."/>
            <person name="Stanley M."/>
            <person name="Sussman M.R."/>
            <person name="Taylor A.R."/>
            <person name="Vardi A."/>
            <person name="von Dassow P."/>
            <person name="Vyverman W."/>
            <person name="Willis A."/>
            <person name="Wyrwicz L.S."/>
            <person name="Rokhsar D.S."/>
            <person name="Weissenbach J."/>
            <person name="Armbrust E.V."/>
            <person name="Green B.R."/>
            <person name="Van de Peer Y."/>
            <person name="Grigoriev I.V."/>
        </authorList>
    </citation>
    <scope>NUCLEOTIDE SEQUENCE [LARGE SCALE GENOMIC DNA]</scope>
    <source>
        <strain evidence="2 3">CCMP1335</strain>
    </source>
</reference>
<name>B8BXU4_THAPS</name>
<dbReference type="GeneID" id="7451659"/>
<dbReference type="EMBL" id="CM000640">
    <property type="protein sequence ID" value="EED93767.1"/>
    <property type="molecule type" value="Genomic_DNA"/>
</dbReference>
<dbReference type="AlphaFoldDB" id="B8BXU4"/>
<dbReference type="Gene3D" id="3.30.110.20">
    <property type="entry name" value="Alba-like domain"/>
    <property type="match status" value="1"/>
</dbReference>
<dbReference type="HOGENOM" id="CLU_1021136_0_0_1"/>
<dbReference type="InParanoid" id="B8BXU4"/>
<evidence type="ECO:0000313" key="3">
    <source>
        <dbReference type="Proteomes" id="UP000001449"/>
    </source>
</evidence>
<dbReference type="Proteomes" id="UP000001449">
    <property type="component" value="Chromosome 3"/>
</dbReference>
<feature type="region of interest" description="Disordered" evidence="1">
    <location>
        <begin position="1"/>
        <end position="89"/>
    </location>
</feature>
<dbReference type="GO" id="GO:0005634">
    <property type="term" value="C:nucleus"/>
    <property type="evidence" value="ECO:0000318"/>
    <property type="project" value="GO_Central"/>
</dbReference>
<dbReference type="GO" id="GO:0003723">
    <property type="term" value="F:RNA binding"/>
    <property type="evidence" value="ECO:0000318"/>
    <property type="project" value="GO_Central"/>
</dbReference>
<dbReference type="eggNOG" id="ENOG502SVMU">
    <property type="taxonomic scope" value="Eukaryota"/>
</dbReference>
<feature type="compositionally biased region" description="Basic and acidic residues" evidence="1">
    <location>
        <begin position="197"/>
        <end position="215"/>
    </location>
</feature>
<dbReference type="RefSeq" id="XP_002288331.1">
    <property type="nucleotide sequence ID" value="XM_002288295.1"/>
</dbReference>
<evidence type="ECO:0000313" key="2">
    <source>
        <dbReference type="EMBL" id="EED93767.1"/>
    </source>
</evidence>
<dbReference type="PaxDb" id="35128-Thaps3453"/>
<evidence type="ECO:0000256" key="1">
    <source>
        <dbReference type="SAM" id="MobiDB-lite"/>
    </source>
</evidence>
<protein>
    <submittedName>
        <fullName evidence="2">Uncharacterized protein</fullName>
    </submittedName>
</protein>
<dbReference type="PANTHER" id="PTHR31947:SF36">
    <property type="entry name" value="DNA_RNA-BINDING PROTEIN ALBA-LIKE DOMAIN-CONTAINING PROTEIN"/>
    <property type="match status" value="1"/>
</dbReference>
<feature type="compositionally biased region" description="Low complexity" evidence="1">
    <location>
        <begin position="228"/>
        <end position="238"/>
    </location>
</feature>